<dbReference type="Pfam" id="PF10593">
    <property type="entry name" value="Z1"/>
    <property type="match status" value="1"/>
</dbReference>
<keyword evidence="3" id="KW-1185">Reference proteome</keyword>
<dbReference type="GeneID" id="85194439"/>
<evidence type="ECO:0000259" key="1">
    <source>
        <dbReference type="Pfam" id="PF10593"/>
    </source>
</evidence>
<proteinExistence type="predicted"/>
<dbReference type="RefSeq" id="WP_316557694.1">
    <property type="nucleotide sequence ID" value="NZ_CP131059.1"/>
</dbReference>
<dbReference type="Proteomes" id="UP001302978">
    <property type="component" value="Chromosome"/>
</dbReference>
<accession>A0AA96UY37</accession>
<reference evidence="2 3" key="1">
    <citation type="submission" date="2023-07" db="EMBL/GenBank/DDBJ databases">
        <title>Closed genoem sequence of Methanomicrococcus sp. Hf6.</title>
        <authorList>
            <person name="Poehlein A."/>
            <person name="Protasov E."/>
            <person name="Platt K."/>
            <person name="Reeh H."/>
            <person name="Daniel R."/>
            <person name="Brune A."/>
        </authorList>
    </citation>
    <scope>NUCLEOTIDE SEQUENCE [LARGE SCALE GENOMIC DNA]</scope>
    <source>
        <strain evidence="2 3">Hf6</strain>
    </source>
</reference>
<name>A0AA96UY37_9EURY</name>
<protein>
    <recommendedName>
        <fullName evidence="1">Putative endonuclease Z1 domain-containing protein</fullName>
    </recommendedName>
</protein>
<dbReference type="SUPFAM" id="SSF52540">
    <property type="entry name" value="P-loop containing nucleoside triphosphate hydrolases"/>
    <property type="match status" value="1"/>
</dbReference>
<feature type="domain" description="Putative endonuclease Z1" evidence="1">
    <location>
        <begin position="404"/>
        <end position="630"/>
    </location>
</feature>
<dbReference type="EMBL" id="CP131059">
    <property type="protein sequence ID" value="WNY22736.1"/>
    <property type="molecule type" value="Genomic_DNA"/>
</dbReference>
<organism evidence="2 3">
    <name type="scientific">Methanimicrococcus hongohii</name>
    <dbReference type="NCBI Taxonomy" id="3028295"/>
    <lineage>
        <taxon>Archaea</taxon>
        <taxon>Methanobacteriati</taxon>
        <taxon>Methanobacteriota</taxon>
        <taxon>Stenosarchaea group</taxon>
        <taxon>Methanomicrobia</taxon>
        <taxon>Methanosarcinales</taxon>
        <taxon>Methanosarcinaceae</taxon>
        <taxon>Methanimicrococcus</taxon>
    </lineage>
</organism>
<evidence type="ECO:0000313" key="2">
    <source>
        <dbReference type="EMBL" id="WNY22736.1"/>
    </source>
</evidence>
<sequence>MSQEELLENLIKTSIRTKYSTTIPTEEEVYEIANGLRVVCDITEEEFQNVIKSIHSSMGIRVEEGISVKNESTYSPWIKNRKAETDLYYWNRYVEYLQHDMQWNSRLISTLDKDTDAIMDFIGDPKDTEWQRRGLIFGDVQSGKTANYTAICNKAADYGFEVIILLTGTIESLRRQTQERLDAGFVGRSSQEALNKNIVTKVKGVGYYSKGEKRYPISFTSTSANGDFNKRTVTNLNLGISSAAEPVLLVIKKNKSVLENLYGWLEAFNTDENGKINVPLLLLDDEADNASINTKTDDITVINKSIRNLLNLFSKAAYVGITATPFANIFIDPKSDDEMVKEDLFPKDFIYLLNPPSNYIGPNQIFGDSEVLLEPIEIIDEDEMGETFRKKTKSMEVIEELPGSLKEAMTYFVLTNIIRNYRGQENKHKSMLVNVSHYTNIQNQVAILANEWLVNTQTDIRLYSKLPEALECKTISNFKEVFEKYQLDKHIEWRTVQEDLEKEVLAYDIKTINQKSQEKLDYGNYENGASIIAIGGNSLSRGLTLEGLSVSYFYRSSKMYDTLMQMGRWFGYRDSYADLIKIWMTEDMKDWYSFVTDASNELKNEVILMNRHDLTPRHFGLQVRAHPDSLLVTARNKMRSTETIERSISVEGKVIETSYFSMNEAELSANKKNVGQFLENIKSHKTADKLLWKDVPSEQVIELLNKYLSHPLDIKFNREGLIEYIEKSSKLRYWDVSIPEGKEIKIKTAGVEHSPFVRDSERYRSNTLRVGKSRSRVRDITFTKAGLDENTVKEISSRFELENSGKRAPGEAYLIPDRKPLLMLYFINPVIKKESLDIQDTYYGMGLAFPSSNEPYDRSIEKNRKVRYVLNRRKLEEEGFLEYEEDDEDDDI</sequence>
<dbReference type="InterPro" id="IPR018310">
    <property type="entry name" value="Put_endonuclease_Z1-dom"/>
</dbReference>
<dbReference type="AlphaFoldDB" id="A0AA96UY37"/>
<dbReference type="REBASE" id="768788">
    <property type="entry name" value="MspHf6ORF180P"/>
</dbReference>
<evidence type="ECO:0000313" key="3">
    <source>
        <dbReference type="Proteomes" id="UP001302978"/>
    </source>
</evidence>
<dbReference type="KEGG" id="mehf:MmiHf6_00210"/>
<dbReference type="InterPro" id="IPR027417">
    <property type="entry name" value="P-loop_NTPase"/>
</dbReference>
<gene>
    <name evidence="2" type="ORF">MmiHf6_00210</name>
</gene>